<dbReference type="Proteomes" id="UP001605036">
    <property type="component" value="Unassembled WGS sequence"/>
</dbReference>
<comment type="caution">
    <text evidence="1">The sequence shown here is derived from an EMBL/GenBank/DDBJ whole genome shotgun (WGS) entry which is preliminary data.</text>
</comment>
<evidence type="ECO:0000313" key="2">
    <source>
        <dbReference type="Proteomes" id="UP001605036"/>
    </source>
</evidence>
<proteinExistence type="predicted"/>
<dbReference type="EMBL" id="JBHFFA010000001">
    <property type="protein sequence ID" value="KAL2650658.1"/>
    <property type="molecule type" value="Genomic_DNA"/>
</dbReference>
<sequence length="134" mass="15324">MLIWCVITEQAATHADQLLVHCIKLVRRSLGCQSTLQMDYFRVSSFVASVPFVVVCLRKSEFAFFILFLSEAKVCRVMIRYVKIPVLTLLDTCSEGLQERFHQESDHSTTQVAGSNEAVLKVVLSNTFHWARQR</sequence>
<accession>A0ABD1ZGZ8</accession>
<reference evidence="1 2" key="1">
    <citation type="submission" date="2024-09" db="EMBL/GenBank/DDBJ databases">
        <title>Chromosome-scale assembly of Riccia fluitans.</title>
        <authorList>
            <person name="Paukszto L."/>
            <person name="Sawicki J."/>
            <person name="Karawczyk K."/>
            <person name="Piernik-Szablinska J."/>
            <person name="Szczecinska M."/>
            <person name="Mazdziarz M."/>
        </authorList>
    </citation>
    <scope>NUCLEOTIDE SEQUENCE [LARGE SCALE GENOMIC DNA]</scope>
    <source>
        <strain evidence="1">Rf_01</strain>
        <tissue evidence="1">Aerial parts of the thallus</tissue>
    </source>
</reference>
<dbReference type="AlphaFoldDB" id="A0ABD1ZGZ8"/>
<keyword evidence="2" id="KW-1185">Reference proteome</keyword>
<organism evidence="1 2">
    <name type="scientific">Riccia fluitans</name>
    <dbReference type="NCBI Taxonomy" id="41844"/>
    <lineage>
        <taxon>Eukaryota</taxon>
        <taxon>Viridiplantae</taxon>
        <taxon>Streptophyta</taxon>
        <taxon>Embryophyta</taxon>
        <taxon>Marchantiophyta</taxon>
        <taxon>Marchantiopsida</taxon>
        <taxon>Marchantiidae</taxon>
        <taxon>Marchantiales</taxon>
        <taxon>Ricciaceae</taxon>
        <taxon>Riccia</taxon>
    </lineage>
</organism>
<protein>
    <submittedName>
        <fullName evidence="1">Uncharacterized protein</fullName>
    </submittedName>
</protein>
<gene>
    <name evidence="1" type="ORF">R1flu_018786</name>
</gene>
<evidence type="ECO:0000313" key="1">
    <source>
        <dbReference type="EMBL" id="KAL2650658.1"/>
    </source>
</evidence>
<name>A0ABD1ZGZ8_9MARC</name>